<evidence type="ECO:0000256" key="2">
    <source>
        <dbReference type="PROSITE-ProRule" id="PRU00169"/>
    </source>
</evidence>
<evidence type="ECO:0000256" key="1">
    <source>
        <dbReference type="ARBA" id="ARBA00022553"/>
    </source>
</evidence>
<keyword evidence="7" id="KW-1185">Reference proteome</keyword>
<keyword evidence="3" id="KW-0812">Transmembrane</keyword>
<dbReference type="SMART" id="SM00448">
    <property type="entry name" value="REC"/>
    <property type="match status" value="1"/>
</dbReference>
<dbReference type="Pfam" id="PF02518">
    <property type="entry name" value="HATPase_c"/>
    <property type="match status" value="1"/>
</dbReference>
<reference evidence="6" key="1">
    <citation type="submission" date="2021-01" db="EMBL/GenBank/DDBJ databases">
        <authorList>
            <consortium name="Genoscope - CEA"/>
            <person name="William W."/>
        </authorList>
    </citation>
    <scope>NUCLEOTIDE SEQUENCE</scope>
</reference>
<dbReference type="PROSITE" id="PS50110">
    <property type="entry name" value="RESPONSE_REGULATORY"/>
    <property type="match status" value="1"/>
</dbReference>
<dbReference type="GO" id="GO:0000155">
    <property type="term" value="F:phosphorelay sensor kinase activity"/>
    <property type="evidence" value="ECO:0007669"/>
    <property type="project" value="InterPro"/>
</dbReference>
<dbReference type="InterPro" id="IPR003594">
    <property type="entry name" value="HATPase_dom"/>
</dbReference>
<organism evidence="6 7">
    <name type="scientific">Paramecium octaurelia</name>
    <dbReference type="NCBI Taxonomy" id="43137"/>
    <lineage>
        <taxon>Eukaryota</taxon>
        <taxon>Sar</taxon>
        <taxon>Alveolata</taxon>
        <taxon>Ciliophora</taxon>
        <taxon>Intramacronucleata</taxon>
        <taxon>Oligohymenophorea</taxon>
        <taxon>Peniculida</taxon>
        <taxon>Parameciidae</taxon>
        <taxon>Paramecium</taxon>
    </lineage>
</organism>
<evidence type="ECO:0008006" key="8">
    <source>
        <dbReference type="Google" id="ProtNLM"/>
    </source>
</evidence>
<sequence length="774" mass="89580">MLSDDQILQIVLTIDSMILHLQFYFTDEIKYLIMGLSSVGFHLILFIAEQLCSNSSIKMTLNIFKLAWILFISQLLYQNWMVHIGIQIVCIFKLNQTKTKLLIPIAFAIHLVSITSANLDYLPTGIIRNCLSYFLLLFLFKKQSYNLNQAQDIIKQITSNIYVILDNNLNPVYDEERFAQIQKEQVIISQDHYVDNILTYREPLKVGIYPQFINNKNTYEFKHALSQLKTNNKEWSMQKFDTFTDSVIIVKKVYLGNDHVYKYCNWINQKKQLFYLVVKKQKKNKLNQNQIDIADERTKKMMKTLSKVSHDMRTPLNAIINMQLCLREQIDTYLFNRYLKPSLNSCRLLLNLVNDILDSAQIQNNKIRLVFRKFNLKRLIEKTISIFDIQKEKKELKIILNYCTNSQINQFVNSDKNRISNAIKYSEAKKIIVINCDYQKTSSTFTIQVTDSGLGIKPENLQSLFQEFSRVEDLANRDVNPNGIGLGLLISNELSKLLSSNNEGISVQSQYGNGSTFSFSIFNQKPSDEDLSESSEMAAQEIQKLPESHFLNTQSLRQASQDFAVAVRQASCENCQGIQIQSNQDIKKYNLRVNSSNLLSSNRLLPFNTDNEKSYQRKSTTQSNLIIEQINSWSDPSQKQPPILIVDDNEFNIIVLQYILEQLFLTCDSAISGEIAIKKCRQRIKDFNQYKIIFLDIEMPVMDGMETANRLLDIDKSLKIVACTGNRQTPEQLEVYKRVGMFGAIEKPVTKANLRDLLCKILESRNDAQFSHYF</sequence>
<dbReference type="InterPro" id="IPR050956">
    <property type="entry name" value="2C_system_His_kinase"/>
</dbReference>
<keyword evidence="1 2" id="KW-0597">Phosphoprotein</keyword>
<dbReference type="Proteomes" id="UP000683925">
    <property type="component" value="Unassembled WGS sequence"/>
</dbReference>
<keyword evidence="3" id="KW-0472">Membrane</keyword>
<feature type="domain" description="Histidine kinase" evidence="4">
    <location>
        <begin position="307"/>
        <end position="525"/>
    </location>
</feature>
<dbReference type="AlphaFoldDB" id="A0A8S1SB29"/>
<dbReference type="InterPro" id="IPR001789">
    <property type="entry name" value="Sig_transdc_resp-reg_receiver"/>
</dbReference>
<dbReference type="EMBL" id="CAJJDP010000007">
    <property type="protein sequence ID" value="CAD8137185.1"/>
    <property type="molecule type" value="Genomic_DNA"/>
</dbReference>
<dbReference type="CDD" id="cd17546">
    <property type="entry name" value="REC_hyHK_CKI1_RcsC-like"/>
    <property type="match status" value="1"/>
</dbReference>
<dbReference type="Pfam" id="PF00512">
    <property type="entry name" value="HisKA"/>
    <property type="match status" value="1"/>
</dbReference>
<comment type="caution">
    <text evidence="6">The sequence shown here is derived from an EMBL/GenBank/DDBJ whole genome shotgun (WGS) entry which is preliminary data.</text>
</comment>
<dbReference type="PANTHER" id="PTHR43719:SF28">
    <property type="entry name" value="PEROXIDE STRESS-ACTIVATED HISTIDINE KINASE MAK1-RELATED"/>
    <property type="match status" value="1"/>
</dbReference>
<feature type="transmembrane region" description="Helical" evidence="3">
    <location>
        <begin position="6"/>
        <end position="24"/>
    </location>
</feature>
<proteinExistence type="predicted"/>
<name>A0A8S1SB29_PAROT</name>
<dbReference type="SMART" id="SM00388">
    <property type="entry name" value="HisKA"/>
    <property type="match status" value="1"/>
</dbReference>
<dbReference type="Pfam" id="PF00072">
    <property type="entry name" value="Response_reg"/>
    <property type="match status" value="1"/>
</dbReference>
<accession>A0A8S1SB29</accession>
<protein>
    <recommendedName>
        <fullName evidence="8">Histidine kinase</fullName>
    </recommendedName>
</protein>
<dbReference type="SMART" id="SM00387">
    <property type="entry name" value="HATPase_c"/>
    <property type="match status" value="1"/>
</dbReference>
<dbReference type="CDD" id="cd00082">
    <property type="entry name" value="HisKA"/>
    <property type="match status" value="1"/>
</dbReference>
<dbReference type="InterPro" id="IPR003661">
    <property type="entry name" value="HisK_dim/P_dom"/>
</dbReference>
<feature type="domain" description="Response regulatory" evidence="5">
    <location>
        <begin position="642"/>
        <end position="762"/>
    </location>
</feature>
<dbReference type="OMA" id="PESHFLN"/>
<evidence type="ECO:0000259" key="4">
    <source>
        <dbReference type="PROSITE" id="PS50109"/>
    </source>
</evidence>
<dbReference type="InterPro" id="IPR005467">
    <property type="entry name" value="His_kinase_dom"/>
</dbReference>
<feature type="transmembrane region" description="Helical" evidence="3">
    <location>
        <begin position="68"/>
        <end position="94"/>
    </location>
</feature>
<dbReference type="PANTHER" id="PTHR43719">
    <property type="entry name" value="TWO-COMPONENT HISTIDINE KINASE"/>
    <property type="match status" value="1"/>
</dbReference>
<evidence type="ECO:0000259" key="5">
    <source>
        <dbReference type="PROSITE" id="PS50110"/>
    </source>
</evidence>
<evidence type="ECO:0000256" key="3">
    <source>
        <dbReference type="SAM" id="Phobius"/>
    </source>
</evidence>
<dbReference type="OrthoDB" id="60033at2759"/>
<feature type="transmembrane region" description="Helical" evidence="3">
    <location>
        <begin position="31"/>
        <end position="48"/>
    </location>
</feature>
<gene>
    <name evidence="6" type="ORF">POCTA_138.1.T0080232</name>
</gene>
<evidence type="ECO:0000313" key="7">
    <source>
        <dbReference type="Proteomes" id="UP000683925"/>
    </source>
</evidence>
<feature type="modified residue" description="4-aspartylphosphate" evidence="2">
    <location>
        <position position="696"/>
    </location>
</feature>
<keyword evidence="3" id="KW-1133">Transmembrane helix</keyword>
<evidence type="ECO:0000313" key="6">
    <source>
        <dbReference type="EMBL" id="CAD8137185.1"/>
    </source>
</evidence>
<dbReference type="PROSITE" id="PS50109">
    <property type="entry name" value="HIS_KIN"/>
    <property type="match status" value="1"/>
</dbReference>